<gene>
    <name evidence="1" type="ordered locus">AciX9_3860</name>
</gene>
<accession>E8X6J3</accession>
<dbReference type="HOGENOM" id="CLU_1903756_0_0_0"/>
<evidence type="ECO:0000313" key="1">
    <source>
        <dbReference type="EMBL" id="ADW71143.1"/>
    </source>
</evidence>
<keyword evidence="2" id="KW-1185">Reference proteome</keyword>
<dbReference type="EMBL" id="CP002482">
    <property type="protein sequence ID" value="ADW71143.1"/>
    <property type="molecule type" value="Genomic_DNA"/>
</dbReference>
<dbReference type="AlphaFoldDB" id="E8X6J3"/>
<protein>
    <submittedName>
        <fullName evidence="1">Uncharacterized protein</fullName>
    </submittedName>
</protein>
<evidence type="ECO:0000313" key="2">
    <source>
        <dbReference type="Proteomes" id="UP000000343"/>
    </source>
</evidence>
<reference evidence="2" key="1">
    <citation type="submission" date="2011-01" db="EMBL/GenBank/DDBJ databases">
        <title>Complete sequence of plasmid2 of Acidobacterium sp. MP5ACTX9.</title>
        <authorList>
            <consortium name="US DOE Joint Genome Institute"/>
            <person name="Lucas S."/>
            <person name="Copeland A."/>
            <person name="Lapidus A."/>
            <person name="Cheng J.-F."/>
            <person name="Goodwin L."/>
            <person name="Pitluck S."/>
            <person name="Teshima H."/>
            <person name="Detter J.C."/>
            <person name="Han C."/>
            <person name="Tapia R."/>
            <person name="Land M."/>
            <person name="Hauser L."/>
            <person name="Kyrpides N."/>
            <person name="Ivanova N."/>
            <person name="Ovchinnikova G."/>
            <person name="Pagani I."/>
            <person name="Rawat S.R."/>
            <person name="Mannisto M."/>
            <person name="Haggblom M.M."/>
            <person name="Woyke T."/>
        </authorList>
    </citation>
    <scope>NUCLEOTIDE SEQUENCE [LARGE SCALE GENOMIC DNA]</scope>
    <source>
        <strain evidence="2">MP5ACTX9</strain>
        <plasmid evidence="2">Plasmid pACIX902</plasmid>
    </source>
</reference>
<organism evidence="2">
    <name type="scientific">Granulicella tundricola (strain ATCC BAA-1859 / DSM 23138 / MP5ACTX9)</name>
    <dbReference type="NCBI Taxonomy" id="1198114"/>
    <lineage>
        <taxon>Bacteria</taxon>
        <taxon>Pseudomonadati</taxon>
        <taxon>Acidobacteriota</taxon>
        <taxon>Terriglobia</taxon>
        <taxon>Terriglobales</taxon>
        <taxon>Acidobacteriaceae</taxon>
        <taxon>Granulicella</taxon>
    </lineage>
</organism>
<geneLocation type="plasmid" evidence="1 2">
    <name>pACIX902</name>
</geneLocation>
<dbReference type="KEGG" id="acm:AciX9_3860"/>
<proteinExistence type="predicted"/>
<dbReference type="RefSeq" id="WP_013582164.1">
    <property type="nucleotide sequence ID" value="NC_015065.1"/>
</dbReference>
<name>E8X6J3_GRATM</name>
<sequence length="133" mass="14387">MVAECGADAVDGVIRVWELGYGMDLAEQLFNPAQCLDATDGLREGGGMDSNRRALQQEREMEVSLNREVICELALLPRGIAKTLVEGFLRNSSVLNDRLLVWACCQPGAATAKMPVIAEVDLLVPAHEGLICC</sequence>
<keyword evidence="1" id="KW-0614">Plasmid</keyword>
<dbReference type="Proteomes" id="UP000000343">
    <property type="component" value="Plasmid pACIX902"/>
</dbReference>